<keyword evidence="3 4" id="KW-0012">Acyltransferase</keyword>
<gene>
    <name evidence="5" type="ORF">DL240_15595</name>
</gene>
<evidence type="ECO:0000256" key="1">
    <source>
        <dbReference type="ARBA" id="ARBA00006383"/>
    </source>
</evidence>
<name>A0A328C2A8_9DELT</name>
<comment type="catalytic activity">
    <reaction evidence="4">
        <text>a 2-deoxystreptamine antibiotic + acetyl-CoA = an N(3)-acetyl-2-deoxystreptamine antibiotic + CoA + H(+)</text>
        <dbReference type="Rhea" id="RHEA:12665"/>
        <dbReference type="ChEBI" id="CHEBI:15378"/>
        <dbReference type="ChEBI" id="CHEBI:57287"/>
        <dbReference type="ChEBI" id="CHEBI:57288"/>
        <dbReference type="ChEBI" id="CHEBI:57921"/>
        <dbReference type="ChEBI" id="CHEBI:77452"/>
        <dbReference type="EC" id="2.3.1.81"/>
    </reaction>
</comment>
<evidence type="ECO:0000256" key="2">
    <source>
        <dbReference type="ARBA" id="ARBA00022679"/>
    </source>
</evidence>
<sequence length="266" mass="29344">MTTYALSDLLRALKELHPEPPRLVFVHSSLFRLGLLQGATPTAIPELIFETLREHLGHRATICVPTFNFGFCRGEFFDRASTPSRQMGALAEFVRTLPHARRSAHPMQSIAAVGPLAAALTAPDTAGAFERGSSFDTLIEYDARVLTLGCGLERVSLVHWAEERVGVPYRAWKSFQAPYRSAGVARLRTYRMYARDLSLGLQSNIAPLTHALHRDRQLGERRVGASTLISVSSRDFVNQAIGLLEANPWALVTHRGTDGSLPRSSL</sequence>
<evidence type="ECO:0000256" key="4">
    <source>
        <dbReference type="RuleBase" id="RU365031"/>
    </source>
</evidence>
<dbReference type="InterPro" id="IPR003679">
    <property type="entry name" value="Amioglycoside_AcTrfase"/>
</dbReference>
<keyword evidence="4" id="KW-0046">Antibiotic resistance</keyword>
<dbReference type="RefSeq" id="WP_111730832.1">
    <property type="nucleotide sequence ID" value="NZ_QHKO01000008.1"/>
</dbReference>
<evidence type="ECO:0000313" key="6">
    <source>
        <dbReference type="Proteomes" id="UP000249169"/>
    </source>
</evidence>
<dbReference type="EMBL" id="QHKO01000008">
    <property type="protein sequence ID" value="RAL20740.1"/>
    <property type="molecule type" value="Genomic_DNA"/>
</dbReference>
<dbReference type="Pfam" id="PF02522">
    <property type="entry name" value="Antibiotic_NAT"/>
    <property type="match status" value="1"/>
</dbReference>
<comment type="caution">
    <text evidence="5">The sequence shown here is derived from an EMBL/GenBank/DDBJ whole genome shotgun (WGS) entry which is preliminary data.</text>
</comment>
<accession>A0A328C2A8</accession>
<evidence type="ECO:0000256" key="3">
    <source>
        <dbReference type="ARBA" id="ARBA00023315"/>
    </source>
</evidence>
<keyword evidence="2 4" id="KW-0808">Transferase</keyword>
<dbReference type="PANTHER" id="PTHR11104:SF0">
    <property type="entry name" value="SPBETA PROPHAGE-DERIVED AMINOGLYCOSIDE N(3')-ACETYLTRANSFERASE-LIKE PROTEIN YOKD"/>
    <property type="match status" value="1"/>
</dbReference>
<dbReference type="OrthoDB" id="7330654at2"/>
<protein>
    <recommendedName>
        <fullName evidence="4">Aminoglycoside N(3)-acetyltransferase</fullName>
        <ecNumber evidence="4">2.3.1.-</ecNumber>
    </recommendedName>
</protein>
<reference evidence="5 6" key="1">
    <citation type="submission" date="2018-05" db="EMBL/GenBank/DDBJ databases">
        <title>Lujinxingia marina gen. nov. sp. nov., a new facultative anaerobic member of the class Deltaproteobacteria, and proposal of Lujinxingaceae fam. nov.</title>
        <authorList>
            <person name="Li C.-M."/>
        </authorList>
    </citation>
    <scope>NUCLEOTIDE SEQUENCE [LARGE SCALE GENOMIC DNA]</scope>
    <source>
        <strain evidence="5 6">B210</strain>
    </source>
</reference>
<dbReference type="PANTHER" id="PTHR11104">
    <property type="entry name" value="AMINOGLYCOSIDE N3-ACETYLTRANSFERASE"/>
    <property type="match status" value="1"/>
</dbReference>
<dbReference type="AlphaFoldDB" id="A0A328C2A8"/>
<dbReference type="GO" id="GO:0046353">
    <property type="term" value="F:aminoglycoside 3-N-acetyltransferase activity"/>
    <property type="evidence" value="ECO:0007669"/>
    <property type="project" value="UniProtKB-EC"/>
</dbReference>
<proteinExistence type="inferred from homology"/>
<evidence type="ECO:0000313" key="5">
    <source>
        <dbReference type="EMBL" id="RAL20740.1"/>
    </source>
</evidence>
<dbReference type="GO" id="GO:0046677">
    <property type="term" value="P:response to antibiotic"/>
    <property type="evidence" value="ECO:0007669"/>
    <property type="project" value="UniProtKB-KW"/>
</dbReference>
<dbReference type="Proteomes" id="UP000249169">
    <property type="component" value="Unassembled WGS sequence"/>
</dbReference>
<organism evidence="5 6">
    <name type="scientific">Lujinxingia litoralis</name>
    <dbReference type="NCBI Taxonomy" id="2211119"/>
    <lineage>
        <taxon>Bacteria</taxon>
        <taxon>Deltaproteobacteria</taxon>
        <taxon>Bradymonadales</taxon>
        <taxon>Lujinxingiaceae</taxon>
        <taxon>Lujinxingia</taxon>
    </lineage>
</organism>
<dbReference type="InterPro" id="IPR028345">
    <property type="entry name" value="Antibiotic_NAT-like"/>
</dbReference>
<comment type="similarity">
    <text evidence="1 4">Belongs to the antibiotic N-acetyltransferase family.</text>
</comment>
<keyword evidence="6" id="KW-1185">Reference proteome</keyword>
<dbReference type="SUPFAM" id="SSF110710">
    <property type="entry name" value="TTHA0583/YokD-like"/>
    <property type="match status" value="1"/>
</dbReference>
<dbReference type="EC" id="2.3.1.-" evidence="4"/>